<dbReference type="EMBL" id="JAATEP010000032">
    <property type="protein sequence ID" value="NJP94773.1"/>
    <property type="molecule type" value="Genomic_DNA"/>
</dbReference>
<dbReference type="Pfam" id="PF02517">
    <property type="entry name" value="Rce1-like"/>
    <property type="match status" value="1"/>
</dbReference>
<feature type="transmembrane region" description="Helical" evidence="1">
    <location>
        <begin position="7"/>
        <end position="29"/>
    </location>
</feature>
<keyword evidence="3" id="KW-0378">Hydrolase</keyword>
<feature type="transmembrane region" description="Helical" evidence="1">
    <location>
        <begin position="76"/>
        <end position="103"/>
    </location>
</feature>
<dbReference type="InterPro" id="IPR003675">
    <property type="entry name" value="Rce1/LyrA-like_dom"/>
</dbReference>
<organism evidence="3 4">
    <name type="scientific">Nonomuraea composti</name>
    <dbReference type="NCBI Taxonomy" id="2720023"/>
    <lineage>
        <taxon>Bacteria</taxon>
        <taxon>Bacillati</taxon>
        <taxon>Actinomycetota</taxon>
        <taxon>Actinomycetes</taxon>
        <taxon>Streptosporangiales</taxon>
        <taxon>Streptosporangiaceae</taxon>
        <taxon>Nonomuraea</taxon>
    </lineage>
</organism>
<comment type="caution">
    <text evidence="3">The sequence shown here is derived from an EMBL/GenBank/DDBJ whole genome shotgun (WGS) entry which is preliminary data.</text>
</comment>
<proteinExistence type="predicted"/>
<evidence type="ECO:0000256" key="1">
    <source>
        <dbReference type="SAM" id="Phobius"/>
    </source>
</evidence>
<reference evidence="3 4" key="1">
    <citation type="submission" date="2020-03" db="EMBL/GenBank/DDBJ databases">
        <title>WGS of actinomycetes isolated from Thailand.</title>
        <authorList>
            <person name="Thawai C."/>
        </authorList>
    </citation>
    <scope>NUCLEOTIDE SEQUENCE [LARGE SCALE GENOMIC DNA]</scope>
    <source>
        <strain evidence="3 4">FMUSA5-5</strain>
    </source>
</reference>
<gene>
    <name evidence="3" type="ORF">HCN51_35965</name>
</gene>
<keyword evidence="3" id="KW-0645">Protease</keyword>
<sequence>MKPLWTVLLAVVVMFVQVFFGSLLSLLVPDRAGPVLQQLAGAAGITLTALLVVYLVRRFLDRRPWRALGWRRPWHLLSGVLAGGLPILAAHGMVVVVGAGTWVSLDVSAVLALLPALAVALLLGQAFPEELLWRGHVFDSLRQWLSPRATLIITSVAFGSMHLISIGSGSAFGTKLLYALMATTLGFAAGAARVRGGGLWMAAGVHWGFHLAWRNVPVKAGSYELLLVLMAVGLALTGAVLLWGRDGVKAAPRESGRVAA</sequence>
<evidence type="ECO:0000313" key="4">
    <source>
        <dbReference type="Proteomes" id="UP000696294"/>
    </source>
</evidence>
<dbReference type="PANTHER" id="PTHR39430:SF1">
    <property type="entry name" value="PROTEASE"/>
    <property type="match status" value="1"/>
</dbReference>
<feature type="transmembrane region" description="Helical" evidence="1">
    <location>
        <begin position="35"/>
        <end position="56"/>
    </location>
</feature>
<protein>
    <submittedName>
        <fullName evidence="3">CPBP family intramembrane metalloprotease</fullName>
    </submittedName>
</protein>
<keyword evidence="4" id="KW-1185">Reference proteome</keyword>
<feature type="transmembrane region" description="Helical" evidence="1">
    <location>
        <begin position="172"/>
        <end position="190"/>
    </location>
</feature>
<evidence type="ECO:0000313" key="3">
    <source>
        <dbReference type="EMBL" id="NJP94773.1"/>
    </source>
</evidence>
<feature type="transmembrane region" description="Helical" evidence="1">
    <location>
        <begin position="109"/>
        <end position="128"/>
    </location>
</feature>
<keyword evidence="1" id="KW-0812">Transmembrane</keyword>
<keyword evidence="1" id="KW-0472">Membrane</keyword>
<dbReference type="GO" id="GO:0008237">
    <property type="term" value="F:metallopeptidase activity"/>
    <property type="evidence" value="ECO:0007669"/>
    <property type="project" value="UniProtKB-KW"/>
</dbReference>
<name>A0ABX1BI68_9ACTN</name>
<dbReference type="Proteomes" id="UP000696294">
    <property type="component" value="Unassembled WGS sequence"/>
</dbReference>
<feature type="transmembrane region" description="Helical" evidence="1">
    <location>
        <begin position="225"/>
        <end position="244"/>
    </location>
</feature>
<dbReference type="RefSeq" id="WP_168015890.1">
    <property type="nucleotide sequence ID" value="NZ_JAATEP010000032.1"/>
</dbReference>
<keyword evidence="3" id="KW-0482">Metalloprotease</keyword>
<evidence type="ECO:0000259" key="2">
    <source>
        <dbReference type="Pfam" id="PF02517"/>
    </source>
</evidence>
<accession>A0ABX1BI68</accession>
<feature type="transmembrane region" description="Helical" evidence="1">
    <location>
        <begin position="149"/>
        <end position="166"/>
    </location>
</feature>
<keyword evidence="1" id="KW-1133">Transmembrane helix</keyword>
<dbReference type="PANTHER" id="PTHR39430">
    <property type="entry name" value="MEMBRANE-ASSOCIATED PROTEASE-RELATED"/>
    <property type="match status" value="1"/>
</dbReference>
<feature type="domain" description="CAAX prenyl protease 2/Lysostaphin resistance protein A-like" evidence="2">
    <location>
        <begin position="115"/>
        <end position="210"/>
    </location>
</feature>